<evidence type="ECO:0000313" key="3">
    <source>
        <dbReference type="EMBL" id="GMM53825.1"/>
    </source>
</evidence>
<feature type="transmembrane region" description="Helical" evidence="2">
    <location>
        <begin position="411"/>
        <end position="430"/>
    </location>
</feature>
<feature type="region of interest" description="Disordered" evidence="1">
    <location>
        <begin position="312"/>
        <end position="343"/>
    </location>
</feature>
<dbReference type="Proteomes" id="UP001377567">
    <property type="component" value="Unassembled WGS sequence"/>
</dbReference>
<keyword evidence="2" id="KW-1133">Transmembrane helix</keyword>
<protein>
    <submittedName>
        <fullName evidence="3">Uncharacterized protein</fullName>
    </submittedName>
</protein>
<organism evidence="3 4">
    <name type="scientific">Maudiozyma humilis</name>
    <name type="common">Sour dough yeast</name>
    <name type="synonym">Kazachstania humilis</name>
    <dbReference type="NCBI Taxonomy" id="51915"/>
    <lineage>
        <taxon>Eukaryota</taxon>
        <taxon>Fungi</taxon>
        <taxon>Dikarya</taxon>
        <taxon>Ascomycota</taxon>
        <taxon>Saccharomycotina</taxon>
        <taxon>Saccharomycetes</taxon>
        <taxon>Saccharomycetales</taxon>
        <taxon>Saccharomycetaceae</taxon>
        <taxon>Maudiozyma</taxon>
    </lineage>
</organism>
<reference evidence="3 4" key="1">
    <citation type="journal article" date="2023" name="Elife">
        <title>Identification of key yeast species and microbe-microbe interactions impacting larval growth of Drosophila in the wild.</title>
        <authorList>
            <person name="Mure A."/>
            <person name="Sugiura Y."/>
            <person name="Maeda R."/>
            <person name="Honda K."/>
            <person name="Sakurai N."/>
            <person name="Takahashi Y."/>
            <person name="Watada M."/>
            <person name="Katoh T."/>
            <person name="Gotoh A."/>
            <person name="Gotoh Y."/>
            <person name="Taniguchi I."/>
            <person name="Nakamura K."/>
            <person name="Hayashi T."/>
            <person name="Katayama T."/>
            <person name="Uemura T."/>
            <person name="Hattori Y."/>
        </authorList>
    </citation>
    <scope>NUCLEOTIDE SEQUENCE [LARGE SCALE GENOMIC DNA]</scope>
    <source>
        <strain evidence="3 4">KH-74</strain>
    </source>
</reference>
<dbReference type="AlphaFoldDB" id="A0AAV5RQY6"/>
<name>A0AAV5RQY6_MAUHU</name>
<proteinExistence type="predicted"/>
<evidence type="ECO:0000256" key="1">
    <source>
        <dbReference type="SAM" id="MobiDB-lite"/>
    </source>
</evidence>
<feature type="compositionally biased region" description="Polar residues" evidence="1">
    <location>
        <begin position="324"/>
        <end position="341"/>
    </location>
</feature>
<gene>
    <name evidence="3" type="ORF">DAKH74_004410</name>
</gene>
<evidence type="ECO:0000313" key="4">
    <source>
        <dbReference type="Proteomes" id="UP001377567"/>
    </source>
</evidence>
<feature type="transmembrane region" description="Helical" evidence="2">
    <location>
        <begin position="470"/>
        <end position="494"/>
    </location>
</feature>
<evidence type="ECO:0000256" key="2">
    <source>
        <dbReference type="SAM" id="Phobius"/>
    </source>
</evidence>
<keyword evidence="2" id="KW-0472">Membrane</keyword>
<accession>A0AAV5RQY6</accession>
<feature type="region of interest" description="Disordered" evidence="1">
    <location>
        <begin position="1"/>
        <end position="30"/>
    </location>
</feature>
<keyword evidence="2" id="KW-0812">Transmembrane</keyword>
<sequence length="497" mass="56074">MKRENSPELEDIMENDRRSRQKVRKPYSTDISSINIDQPTERHDTQINSEETDQIIRHDDIQSAYPDTYSFAQIQPSELPNVSGNLSNLPEISVKSENGIVESRNVNNTNNSKRGIAYLTPNMNRSGSGMFNPEGLLPDASPFTYSIRTVSTSALNEKTLVNKPIMSPNMNFSIDEVPRQNINRSIQPHSNIELIGESTFTGDEVHDLSNNTKSLSNYDTRLVHPNNNNGSPQFHSSIQPRIQYAVNQLRMDITGISEGESQDNYQKIYFSNKNNMPPKDTPKSSYIIQNSFAGSNDINYILQQTNDIQQSLSSRSRLSESESPVSNASIESTPPIESQQRIPDLTYKDFKDRKLNATKRFCEDDKAESIKIAIPDESEKYNLVQHISYDSISSFDSGNLAFDDVYSPTRIGGIILLCIIIPPLFFIIGLSSGTPKSNSRLLRLILKRDRVFDLIKGYQLDYDTTWFRTLCLWLGFLEILAILACIGIGFGVGLTRE</sequence>
<dbReference type="EMBL" id="BTGD01000001">
    <property type="protein sequence ID" value="GMM53825.1"/>
    <property type="molecule type" value="Genomic_DNA"/>
</dbReference>
<keyword evidence="4" id="KW-1185">Reference proteome</keyword>
<comment type="caution">
    <text evidence="3">The sequence shown here is derived from an EMBL/GenBank/DDBJ whole genome shotgun (WGS) entry which is preliminary data.</text>
</comment>